<dbReference type="InterPro" id="IPR020578">
    <property type="entry name" value="Aminotrans_V_PyrdxlP_BS"/>
</dbReference>
<gene>
    <name evidence="8" type="ORF">BR63_18315</name>
</gene>
<dbReference type="RefSeq" id="WP_034420471.1">
    <property type="nucleotide sequence ID" value="NZ_CP045798.1"/>
</dbReference>
<dbReference type="PANTHER" id="PTHR43586">
    <property type="entry name" value="CYSTEINE DESULFURASE"/>
    <property type="match status" value="1"/>
</dbReference>
<protein>
    <recommendedName>
        <fullName evidence="3">cysteine desulfurase</fullName>
        <ecNumber evidence="3">2.8.1.7</ecNumber>
    </recommendedName>
</protein>
<dbReference type="Gene3D" id="3.40.640.10">
    <property type="entry name" value="Type I PLP-dependent aspartate aminotransferase-like (Major domain)"/>
    <property type="match status" value="1"/>
</dbReference>
<keyword evidence="8" id="KW-0808">Transferase</keyword>
<evidence type="ECO:0000256" key="3">
    <source>
        <dbReference type="ARBA" id="ARBA00012239"/>
    </source>
</evidence>
<comment type="cofactor">
    <cofactor evidence="1 6">
        <name>pyridoxal 5'-phosphate</name>
        <dbReference type="ChEBI" id="CHEBI:597326"/>
    </cofactor>
</comment>
<dbReference type="PANTHER" id="PTHR43586:SF4">
    <property type="entry name" value="ISOPENICILLIN N EPIMERASE"/>
    <property type="match status" value="1"/>
</dbReference>
<comment type="catalytic activity">
    <reaction evidence="5">
        <text>(sulfur carrier)-H + L-cysteine = (sulfur carrier)-SH + L-alanine</text>
        <dbReference type="Rhea" id="RHEA:43892"/>
        <dbReference type="Rhea" id="RHEA-COMP:14737"/>
        <dbReference type="Rhea" id="RHEA-COMP:14739"/>
        <dbReference type="ChEBI" id="CHEBI:29917"/>
        <dbReference type="ChEBI" id="CHEBI:35235"/>
        <dbReference type="ChEBI" id="CHEBI:57972"/>
        <dbReference type="ChEBI" id="CHEBI:64428"/>
        <dbReference type="EC" id="2.8.1.7"/>
    </reaction>
</comment>
<dbReference type="PIRSF" id="PIRSF005572">
    <property type="entry name" value="NifS"/>
    <property type="match status" value="1"/>
</dbReference>
<reference evidence="8 9" key="1">
    <citation type="journal article" date="2019" name="Front. Microbiol.">
        <title>Thermoanaerosceptrum fracticalcis gen. nov. sp. nov., a Novel Fumarate-Fermenting Microorganism From a Deep Fractured Carbonate Aquifer of the US Great Basin.</title>
        <authorList>
            <person name="Hamilton-Brehm S.D."/>
            <person name="Stewart L.E."/>
            <person name="Zavarin M."/>
            <person name="Caldwell M."/>
            <person name="Lawson P.A."/>
            <person name="Onstott T.C."/>
            <person name="Grzymski J."/>
            <person name="Neveux I."/>
            <person name="Lollar B.S."/>
            <person name="Russell C.E."/>
            <person name="Moser D.P."/>
        </authorList>
    </citation>
    <scope>NUCLEOTIDE SEQUENCE [LARGE SCALE GENOMIC DNA]</scope>
    <source>
        <strain evidence="8 9">DRI-13</strain>
    </source>
</reference>
<dbReference type="InterPro" id="IPR010969">
    <property type="entry name" value="Cys_dSase-rel_unknwn_funct"/>
</dbReference>
<dbReference type="InterPro" id="IPR000192">
    <property type="entry name" value="Aminotrans_V_dom"/>
</dbReference>
<dbReference type="EMBL" id="CP045798">
    <property type="protein sequence ID" value="QNB48047.1"/>
    <property type="molecule type" value="Genomic_DNA"/>
</dbReference>
<dbReference type="GO" id="GO:0031071">
    <property type="term" value="F:cysteine desulfurase activity"/>
    <property type="evidence" value="ECO:0007669"/>
    <property type="project" value="UniProtKB-EC"/>
</dbReference>
<dbReference type="SUPFAM" id="SSF53383">
    <property type="entry name" value="PLP-dependent transferases"/>
    <property type="match status" value="1"/>
</dbReference>
<sequence>MLYFDNAATTWPKPEEVYRAHDQALRQGGNAGRGVHQASLAASRTLFRTRDSLARLFKIKERDRIIFTQNVTESLNLALQGILNPGDHVLVSSLEHNAVIRPLEYLKSRGVSYSVVPCSPEGELDLQVCEQYIKPKTKLMCFTHASNVLGTILPVRELGRFARKHELLFMVDAAQSAGVIPIDVEEMNIDLLAFTGHKGLLGPPGTGGLFVREGIVLRPLIYGGTGTHSASLSQPELWPEGLESGTRNVPGLAGLNAGVEYILERGIASLRRHELELMNLLLSGLESIPGIRILGPREPEKRVGLVSCVFLCHSADKIASLLDRKYGIITRAGLHCAPLAHKTAGTDTQGALRISLGIYHTEEDIKTLLAALEELLRGE</sequence>
<dbReference type="NCBIfam" id="TIGR01977">
    <property type="entry name" value="am_tr_V_EF2568"/>
    <property type="match status" value="1"/>
</dbReference>
<evidence type="ECO:0000313" key="9">
    <source>
        <dbReference type="Proteomes" id="UP000515847"/>
    </source>
</evidence>
<dbReference type="Proteomes" id="UP000515847">
    <property type="component" value="Chromosome"/>
</dbReference>
<dbReference type="InterPro" id="IPR016454">
    <property type="entry name" value="Cysteine_dSase"/>
</dbReference>
<evidence type="ECO:0000259" key="7">
    <source>
        <dbReference type="Pfam" id="PF00266"/>
    </source>
</evidence>
<dbReference type="OrthoDB" id="9804366at2"/>
<evidence type="ECO:0000256" key="2">
    <source>
        <dbReference type="ARBA" id="ARBA00010447"/>
    </source>
</evidence>
<dbReference type="KEGG" id="tfr:BR63_18315"/>
<evidence type="ECO:0000313" key="8">
    <source>
        <dbReference type="EMBL" id="QNB48047.1"/>
    </source>
</evidence>
<keyword evidence="8" id="KW-0032">Aminotransferase</keyword>
<keyword evidence="4" id="KW-0663">Pyridoxal phosphate</keyword>
<comment type="similarity">
    <text evidence="2">Belongs to the class-V pyridoxal-phosphate-dependent aminotransferase family. Csd subfamily.</text>
</comment>
<evidence type="ECO:0000256" key="1">
    <source>
        <dbReference type="ARBA" id="ARBA00001933"/>
    </source>
</evidence>
<dbReference type="AlphaFoldDB" id="A0A7G6E7J3"/>
<dbReference type="EC" id="2.8.1.7" evidence="3"/>
<proteinExistence type="inferred from homology"/>
<dbReference type="GO" id="GO:0008483">
    <property type="term" value="F:transaminase activity"/>
    <property type="evidence" value="ECO:0007669"/>
    <property type="project" value="UniProtKB-KW"/>
</dbReference>
<dbReference type="PROSITE" id="PS00595">
    <property type="entry name" value="AA_TRANSFER_CLASS_5"/>
    <property type="match status" value="1"/>
</dbReference>
<feature type="domain" description="Aminotransferase class V" evidence="7">
    <location>
        <begin position="3"/>
        <end position="368"/>
    </location>
</feature>
<dbReference type="InterPro" id="IPR015424">
    <property type="entry name" value="PyrdxlP-dep_Trfase"/>
</dbReference>
<accession>A0A7G6E7J3</accession>
<name>A0A7G6E7J3_THEFR</name>
<organism evidence="8 9">
    <name type="scientific">Thermanaerosceptrum fracticalcis</name>
    <dbReference type="NCBI Taxonomy" id="1712410"/>
    <lineage>
        <taxon>Bacteria</taxon>
        <taxon>Bacillati</taxon>
        <taxon>Bacillota</taxon>
        <taxon>Clostridia</taxon>
        <taxon>Eubacteriales</taxon>
        <taxon>Peptococcaceae</taxon>
        <taxon>Thermanaerosceptrum</taxon>
    </lineage>
</organism>
<evidence type="ECO:0000256" key="5">
    <source>
        <dbReference type="ARBA" id="ARBA00050776"/>
    </source>
</evidence>
<dbReference type="InterPro" id="IPR015421">
    <property type="entry name" value="PyrdxlP-dep_Trfase_major"/>
</dbReference>
<keyword evidence="9" id="KW-1185">Reference proteome</keyword>
<evidence type="ECO:0000256" key="4">
    <source>
        <dbReference type="ARBA" id="ARBA00022898"/>
    </source>
</evidence>
<dbReference type="InterPro" id="IPR015422">
    <property type="entry name" value="PyrdxlP-dep_Trfase_small"/>
</dbReference>
<dbReference type="Pfam" id="PF00266">
    <property type="entry name" value="Aminotran_5"/>
    <property type="match status" value="1"/>
</dbReference>
<evidence type="ECO:0000256" key="6">
    <source>
        <dbReference type="RuleBase" id="RU004504"/>
    </source>
</evidence>
<dbReference type="Gene3D" id="3.90.1150.10">
    <property type="entry name" value="Aspartate Aminotransferase, domain 1"/>
    <property type="match status" value="1"/>
</dbReference>